<dbReference type="Pfam" id="PF05973">
    <property type="entry name" value="Gp49"/>
    <property type="match status" value="1"/>
</dbReference>
<dbReference type="RefSeq" id="WP_118271924.1">
    <property type="nucleotide sequence ID" value="NZ_QSJI01000003.1"/>
</dbReference>
<gene>
    <name evidence="1" type="ORF">DW787_05180</name>
</gene>
<dbReference type="Proteomes" id="UP000286050">
    <property type="component" value="Unassembled WGS sequence"/>
</dbReference>
<evidence type="ECO:0000313" key="2">
    <source>
        <dbReference type="Proteomes" id="UP000286050"/>
    </source>
</evidence>
<dbReference type="AlphaFoldDB" id="A0A414FXA2"/>
<protein>
    <submittedName>
        <fullName evidence="1">Type II toxin-antitoxin system RelE/ParE family toxin</fullName>
    </submittedName>
</protein>
<organism evidence="1 2">
    <name type="scientific">Collinsella intestinalis</name>
    <dbReference type="NCBI Taxonomy" id="147207"/>
    <lineage>
        <taxon>Bacteria</taxon>
        <taxon>Bacillati</taxon>
        <taxon>Actinomycetota</taxon>
        <taxon>Coriobacteriia</taxon>
        <taxon>Coriobacteriales</taxon>
        <taxon>Coriobacteriaceae</taxon>
        <taxon>Collinsella</taxon>
    </lineage>
</organism>
<evidence type="ECO:0000313" key="1">
    <source>
        <dbReference type="EMBL" id="RHD56074.1"/>
    </source>
</evidence>
<name>A0A414FXA2_9ACTN</name>
<reference evidence="1 2" key="1">
    <citation type="submission" date="2018-08" db="EMBL/GenBank/DDBJ databases">
        <title>A genome reference for cultivated species of the human gut microbiota.</title>
        <authorList>
            <person name="Zou Y."/>
            <person name="Xue W."/>
            <person name="Luo G."/>
        </authorList>
    </citation>
    <scope>NUCLEOTIDE SEQUENCE [LARGE SCALE GENOMIC DNA]</scope>
    <source>
        <strain evidence="1 2">AM30-5LB</strain>
    </source>
</reference>
<proteinExistence type="predicted"/>
<sequence>MAMEVQYFEDDQGRQPAREFIDGLDPKMRAKVFGRLLLLEEYGERLPMPFARHLEDGIFELRTPQGSNITRLLYFFFVGNRAIVTNGFVKKTQRTPRKEIERAKKFREIWRSHNDRL</sequence>
<dbReference type="EMBL" id="QSJI01000003">
    <property type="protein sequence ID" value="RHD56074.1"/>
    <property type="molecule type" value="Genomic_DNA"/>
</dbReference>
<dbReference type="InterPro" id="IPR009241">
    <property type="entry name" value="HigB-like"/>
</dbReference>
<comment type="caution">
    <text evidence="1">The sequence shown here is derived from an EMBL/GenBank/DDBJ whole genome shotgun (WGS) entry which is preliminary data.</text>
</comment>
<accession>A0A414FXA2</accession>